<name>A0AAV6R6H1_SOLSE</name>
<dbReference type="AlphaFoldDB" id="A0AAV6R6H1"/>
<reference evidence="2 3" key="1">
    <citation type="journal article" date="2021" name="Sci. Rep.">
        <title>Chromosome anchoring in Senegalese sole (Solea senegalensis) reveals sex-associated markers and genome rearrangements in flatfish.</title>
        <authorList>
            <person name="Guerrero-Cozar I."/>
            <person name="Gomez-Garrido J."/>
            <person name="Berbel C."/>
            <person name="Martinez-Blanch J.F."/>
            <person name="Alioto T."/>
            <person name="Claros M.G."/>
            <person name="Gagnaire P.A."/>
            <person name="Manchado M."/>
        </authorList>
    </citation>
    <scope>NUCLEOTIDE SEQUENCE [LARGE SCALE GENOMIC DNA]</scope>
    <source>
        <strain evidence="2">Sse05_10M</strain>
    </source>
</reference>
<evidence type="ECO:0000313" key="3">
    <source>
        <dbReference type="Proteomes" id="UP000693946"/>
    </source>
</evidence>
<feature type="region of interest" description="Disordered" evidence="1">
    <location>
        <begin position="22"/>
        <end position="50"/>
    </location>
</feature>
<organism evidence="2 3">
    <name type="scientific">Solea senegalensis</name>
    <name type="common">Senegalese sole</name>
    <dbReference type="NCBI Taxonomy" id="28829"/>
    <lineage>
        <taxon>Eukaryota</taxon>
        <taxon>Metazoa</taxon>
        <taxon>Chordata</taxon>
        <taxon>Craniata</taxon>
        <taxon>Vertebrata</taxon>
        <taxon>Euteleostomi</taxon>
        <taxon>Actinopterygii</taxon>
        <taxon>Neopterygii</taxon>
        <taxon>Teleostei</taxon>
        <taxon>Neoteleostei</taxon>
        <taxon>Acanthomorphata</taxon>
        <taxon>Carangaria</taxon>
        <taxon>Pleuronectiformes</taxon>
        <taxon>Pleuronectoidei</taxon>
        <taxon>Soleidae</taxon>
        <taxon>Solea</taxon>
    </lineage>
</organism>
<gene>
    <name evidence="2" type="ORF">JOB18_008505</name>
</gene>
<protein>
    <submittedName>
        <fullName evidence="2">Uncharacterized protein</fullName>
    </submittedName>
</protein>
<accession>A0AAV6R6H1</accession>
<dbReference type="Proteomes" id="UP000693946">
    <property type="component" value="Linkage Group LG20"/>
</dbReference>
<evidence type="ECO:0000313" key="2">
    <source>
        <dbReference type="EMBL" id="KAG7500089.1"/>
    </source>
</evidence>
<proteinExistence type="predicted"/>
<keyword evidence="3" id="KW-1185">Reference proteome</keyword>
<comment type="caution">
    <text evidence="2">The sequence shown here is derived from an EMBL/GenBank/DDBJ whole genome shotgun (WGS) entry which is preliminary data.</text>
</comment>
<evidence type="ECO:0000256" key="1">
    <source>
        <dbReference type="SAM" id="MobiDB-lite"/>
    </source>
</evidence>
<sequence>MEVGGLTVVTAASEFMTWLRTSSPPGMKTRSLTPSKDWRKKRRKAVDYWG</sequence>
<dbReference type="EMBL" id="JAGKHQ010000013">
    <property type="protein sequence ID" value="KAG7500089.1"/>
    <property type="molecule type" value="Genomic_DNA"/>
</dbReference>
<feature type="compositionally biased region" description="Polar residues" evidence="1">
    <location>
        <begin position="22"/>
        <end position="34"/>
    </location>
</feature>